<dbReference type="PANTHER" id="PTHR23418:SF0">
    <property type="entry name" value="ACIREDUCTONE DIOXYGENASE"/>
    <property type="match status" value="1"/>
</dbReference>
<comment type="similarity">
    <text evidence="9">Belongs to the acireductone dioxygenase (ARD) family.</text>
</comment>
<comment type="catalytic activity">
    <reaction evidence="1 9">
        <text>1,2-dihydroxy-5-(methylsulfanyl)pent-1-en-3-one + O2 = 4-methylsulfanyl-2-oxobutanoate + formate + 2 H(+)</text>
        <dbReference type="Rhea" id="RHEA:24504"/>
        <dbReference type="ChEBI" id="CHEBI:15378"/>
        <dbReference type="ChEBI" id="CHEBI:15379"/>
        <dbReference type="ChEBI" id="CHEBI:15740"/>
        <dbReference type="ChEBI" id="CHEBI:16723"/>
        <dbReference type="ChEBI" id="CHEBI:49252"/>
        <dbReference type="EC" id="1.13.11.54"/>
    </reaction>
</comment>
<sequence length="190" mass="20945">MTLLQVMSDSDAGAVVLRTEDPAVIEAELSRRGIVFDRWPVATGVAAAPTEQILAEYGGRISDLNGDGRYKHIDVARIHPDDGDPQWPEKAVAAREKFLSEHRHAEDEVRFFASGRGCFYLHLDGEVVAVVCEGGDLVSVPAGTRHWFDMGSRPDFLAIRFFEEEDGWVGDFTGDRIGANFPTLDELVNA</sequence>
<comment type="pathway">
    <text evidence="9">Amino-acid biosynthesis; L-methionine biosynthesis via salvage pathway; L-methionine from S-methyl-5-thio-alpha-D-ribose 1-phosphate: step 5/6.</text>
</comment>
<evidence type="ECO:0000256" key="5">
    <source>
        <dbReference type="ARBA" id="ARBA00022964"/>
    </source>
</evidence>
<feature type="binding site" evidence="9">
    <location>
        <position position="104"/>
    </location>
    <ligand>
        <name>Ni(2+)</name>
        <dbReference type="ChEBI" id="CHEBI:49786"/>
    </ligand>
</feature>
<feature type="binding site" evidence="9">
    <location>
        <position position="108"/>
    </location>
    <ligand>
        <name>Ni(2+)</name>
        <dbReference type="ChEBI" id="CHEBI:49786"/>
    </ligand>
</feature>
<evidence type="ECO:0000256" key="8">
    <source>
        <dbReference type="ARBA" id="ARBA00023167"/>
    </source>
</evidence>
<keyword evidence="2 9" id="KW-0533">Nickel</keyword>
<keyword evidence="3 9" id="KW-0028">Amino-acid biosynthesis</keyword>
<comment type="function">
    <text evidence="9">Catalyzes 2 different reactions between oxygene and the acireductone 1,2-dihydroxy-3-keto-5-methylthiopentene (DHK-MTPene) depending upon the metal bound in the active site. Fe-containing acireductone dioxygenase (Fe-ARD) produces formate and 2-keto-4-methylthiobutyrate (KMTB), the alpha-ketoacid precursor of methionine in the methionine recycle pathway. Ni-containing acireductone dioxygenase (Ni-ARD) produces methylthiopropionate, carbon monoxide and formate, and does not lie on the methionine recycle pathway.</text>
</comment>
<feature type="site" description="May play a role in metal incorporation in vivo" evidence="9">
    <location>
        <position position="101"/>
    </location>
</feature>
<dbReference type="EC" id="1.13.11.53" evidence="9"/>
<dbReference type="EC" id="1.13.11.54" evidence="9"/>
<dbReference type="InterPro" id="IPR023956">
    <property type="entry name" value="ARD_bac"/>
</dbReference>
<proteinExistence type="inferred from homology"/>
<dbReference type="Proteomes" id="UP000733379">
    <property type="component" value="Unassembled WGS sequence"/>
</dbReference>
<comment type="caution">
    <text evidence="10">The sequence shown here is derived from an EMBL/GenBank/DDBJ whole genome shotgun (WGS) entry which is preliminary data.</text>
</comment>
<dbReference type="RefSeq" id="WP_215920008.1">
    <property type="nucleotide sequence ID" value="NZ_JAHKNI010000008.1"/>
</dbReference>
<keyword evidence="4 9" id="KW-0479">Metal-binding</keyword>
<comment type="cofactor">
    <cofactor evidence="9">
        <name>Fe(2+)</name>
        <dbReference type="ChEBI" id="CHEBI:29033"/>
    </cofactor>
    <text evidence="9">Binds 1 Fe(2+) cation per monomer.</text>
</comment>
<dbReference type="SUPFAM" id="SSF51182">
    <property type="entry name" value="RmlC-like cupins"/>
    <property type="match status" value="1"/>
</dbReference>
<comment type="catalytic activity">
    <reaction evidence="9">
        <text>1,2-dihydroxy-5-(methylsulfanyl)pent-1-en-3-one + O2 = 3-(methylsulfanyl)propanoate + CO + formate + 2 H(+)</text>
        <dbReference type="Rhea" id="RHEA:14161"/>
        <dbReference type="ChEBI" id="CHEBI:15378"/>
        <dbReference type="ChEBI" id="CHEBI:15379"/>
        <dbReference type="ChEBI" id="CHEBI:15740"/>
        <dbReference type="ChEBI" id="CHEBI:17245"/>
        <dbReference type="ChEBI" id="CHEBI:49016"/>
        <dbReference type="ChEBI" id="CHEBI:49252"/>
        <dbReference type="EC" id="1.13.11.53"/>
    </reaction>
</comment>
<dbReference type="Pfam" id="PF03079">
    <property type="entry name" value="ARD"/>
    <property type="match status" value="1"/>
</dbReference>
<keyword evidence="5 9" id="KW-0223">Dioxygenase</keyword>
<dbReference type="CDD" id="cd02232">
    <property type="entry name" value="cupin_ARD"/>
    <property type="match status" value="1"/>
</dbReference>
<dbReference type="InterPro" id="IPR014710">
    <property type="entry name" value="RmlC-like_jellyroll"/>
</dbReference>
<keyword evidence="7 9" id="KW-0408">Iron</keyword>
<comment type="subunit">
    <text evidence="9">Monomer.</text>
</comment>
<dbReference type="InterPro" id="IPR011051">
    <property type="entry name" value="RmlC_Cupin_sf"/>
</dbReference>
<feature type="binding site" evidence="9">
    <location>
        <position position="108"/>
    </location>
    <ligand>
        <name>Fe(2+)</name>
        <dbReference type="ChEBI" id="CHEBI:29033"/>
    </ligand>
</feature>
<feature type="site" description="Important to generate the dianion" evidence="9">
    <location>
        <position position="110"/>
    </location>
</feature>
<organism evidence="10 11">
    <name type="scientific">Nocardia albiluteola</name>
    <dbReference type="NCBI Taxonomy" id="2842303"/>
    <lineage>
        <taxon>Bacteria</taxon>
        <taxon>Bacillati</taxon>
        <taxon>Actinomycetota</taxon>
        <taxon>Actinomycetes</taxon>
        <taxon>Mycobacteriales</taxon>
        <taxon>Nocardiaceae</taxon>
        <taxon>Nocardia</taxon>
    </lineage>
</organism>
<feature type="binding site" evidence="9">
    <location>
        <position position="102"/>
    </location>
    <ligand>
        <name>Ni(2+)</name>
        <dbReference type="ChEBI" id="CHEBI:49786"/>
    </ligand>
</feature>
<evidence type="ECO:0000256" key="9">
    <source>
        <dbReference type="HAMAP-Rule" id="MF_01682"/>
    </source>
</evidence>
<evidence type="ECO:0000256" key="1">
    <source>
        <dbReference type="ARBA" id="ARBA00000428"/>
    </source>
</evidence>
<evidence type="ECO:0000256" key="3">
    <source>
        <dbReference type="ARBA" id="ARBA00022605"/>
    </source>
</evidence>
<evidence type="ECO:0000256" key="2">
    <source>
        <dbReference type="ARBA" id="ARBA00022596"/>
    </source>
</evidence>
<dbReference type="HAMAP" id="MF_01682">
    <property type="entry name" value="Salvage_MtnD"/>
    <property type="match status" value="1"/>
</dbReference>
<name>A0ABS6B4I4_9NOCA</name>
<evidence type="ECO:0000313" key="10">
    <source>
        <dbReference type="EMBL" id="MBU3064665.1"/>
    </source>
</evidence>
<dbReference type="InterPro" id="IPR004313">
    <property type="entry name" value="ARD"/>
</dbReference>
<reference evidence="10 11" key="1">
    <citation type="submission" date="2021-06" db="EMBL/GenBank/DDBJ databases">
        <title>Actinomycetes sequencing.</title>
        <authorList>
            <person name="Shan Q."/>
        </authorList>
    </citation>
    <scope>NUCLEOTIDE SEQUENCE [LARGE SCALE GENOMIC DNA]</scope>
    <source>
        <strain evidence="10 11">NEAU-G5</strain>
    </source>
</reference>
<keyword evidence="11" id="KW-1185">Reference proteome</keyword>
<gene>
    <name evidence="9" type="primary">mtnD</name>
    <name evidence="10" type="ORF">KO481_24425</name>
</gene>
<keyword evidence="8 9" id="KW-0486">Methionine biosynthesis</keyword>
<keyword evidence="6 9" id="KW-0560">Oxidoreductase</keyword>
<evidence type="ECO:0000313" key="11">
    <source>
        <dbReference type="Proteomes" id="UP000733379"/>
    </source>
</evidence>
<dbReference type="Gene3D" id="2.60.120.10">
    <property type="entry name" value="Jelly Rolls"/>
    <property type="match status" value="1"/>
</dbReference>
<dbReference type="EMBL" id="JAHKNI010000008">
    <property type="protein sequence ID" value="MBU3064665.1"/>
    <property type="molecule type" value="Genomic_DNA"/>
</dbReference>
<feature type="binding site" evidence="9">
    <location>
        <position position="146"/>
    </location>
    <ligand>
        <name>Fe(2+)</name>
        <dbReference type="ChEBI" id="CHEBI:29033"/>
    </ligand>
</feature>
<feature type="binding site" evidence="9">
    <location>
        <position position="146"/>
    </location>
    <ligand>
        <name>Ni(2+)</name>
        <dbReference type="ChEBI" id="CHEBI:49786"/>
    </ligand>
</feature>
<protein>
    <recommendedName>
        <fullName evidence="9">Acireductone dioxygenase</fullName>
    </recommendedName>
    <alternativeName>
        <fullName evidence="9">1,2-dihydroxy-3-keto-5-methylthiopentene dioxygenase</fullName>
        <shortName evidence="9">DHK-MTPene dioxygenase</shortName>
    </alternativeName>
    <alternativeName>
        <fullName evidence="9">Acireductone dioxygenase (Fe(2+)-requiring)</fullName>
        <shortName evidence="9">ARD'</shortName>
        <shortName evidence="9">Fe-ARD</shortName>
        <ecNumber evidence="9">1.13.11.54</ecNumber>
    </alternativeName>
    <alternativeName>
        <fullName evidence="9">Acireductone dioxygenase (Ni(2+)-requiring)</fullName>
        <shortName evidence="9">ARD</shortName>
        <shortName evidence="9">Ni-ARD</shortName>
        <ecNumber evidence="9">1.13.11.53</ecNumber>
    </alternativeName>
</protein>
<accession>A0ABS6B4I4</accession>
<evidence type="ECO:0000256" key="4">
    <source>
        <dbReference type="ARBA" id="ARBA00022723"/>
    </source>
</evidence>
<dbReference type="PANTHER" id="PTHR23418">
    <property type="entry name" value="ACIREDUCTONE DIOXYGENASE"/>
    <property type="match status" value="1"/>
</dbReference>
<feature type="binding site" evidence="9">
    <location>
        <position position="104"/>
    </location>
    <ligand>
        <name>Fe(2+)</name>
        <dbReference type="ChEBI" id="CHEBI:29033"/>
    </ligand>
</feature>
<evidence type="ECO:0000256" key="6">
    <source>
        <dbReference type="ARBA" id="ARBA00023002"/>
    </source>
</evidence>
<evidence type="ECO:0000256" key="7">
    <source>
        <dbReference type="ARBA" id="ARBA00023004"/>
    </source>
</evidence>
<feature type="binding site" evidence="9">
    <location>
        <position position="102"/>
    </location>
    <ligand>
        <name>Fe(2+)</name>
        <dbReference type="ChEBI" id="CHEBI:29033"/>
    </ligand>
</feature>
<feature type="site" description="May play a role in transmitting local conformational changes" evidence="9">
    <location>
        <position position="107"/>
    </location>
</feature>
<comment type="cofactor">
    <cofactor evidence="9">
        <name>Ni(2+)</name>
        <dbReference type="ChEBI" id="CHEBI:49786"/>
    </cofactor>
    <text evidence="9">Binds 1 nickel ion per monomer.</text>
</comment>